<feature type="non-terminal residue" evidence="4">
    <location>
        <position position="193"/>
    </location>
</feature>
<dbReference type="InterPro" id="IPR015915">
    <property type="entry name" value="Kelch-typ_b-propeller"/>
</dbReference>
<comment type="caution">
    <text evidence="4">The sequence shown here is derived from an EMBL/GenBank/DDBJ whole genome shotgun (WGS) entry which is preliminary data.</text>
</comment>
<sequence>LDMFNTIDKTWTRQTVSQPKEMSDHRRYHTSTLLPNGDIVIIGGIDVVPNVVILETTKNQWRIPVVSGIEPPLLNQHCAELVENRYIFIMFGKRADGQNSNKLFILDTENYSWITSPKNKVLLSTVALVFSIILFGTSVFLYKRRKNRLANVTIQAENVSMSENIDSHTNIMVYPNEESHKIKDRKFRIFSNK</sequence>
<organism evidence="4 5">
    <name type="scientific">Funneliformis mosseae</name>
    <name type="common">Endomycorrhizal fungus</name>
    <name type="synonym">Glomus mosseae</name>
    <dbReference type="NCBI Taxonomy" id="27381"/>
    <lineage>
        <taxon>Eukaryota</taxon>
        <taxon>Fungi</taxon>
        <taxon>Fungi incertae sedis</taxon>
        <taxon>Mucoromycota</taxon>
        <taxon>Glomeromycotina</taxon>
        <taxon>Glomeromycetes</taxon>
        <taxon>Glomerales</taxon>
        <taxon>Glomeraceae</taxon>
        <taxon>Funneliformis</taxon>
    </lineage>
</organism>
<protein>
    <submittedName>
        <fullName evidence="4">6736_t:CDS:1</fullName>
    </submittedName>
</protein>
<dbReference type="PANTHER" id="PTHR46093">
    <property type="entry name" value="ACYL-COA-BINDING DOMAIN-CONTAINING PROTEIN 5"/>
    <property type="match status" value="1"/>
</dbReference>
<gene>
    <name evidence="4" type="ORF">FMOSSE_LOCUS10410</name>
</gene>
<keyword evidence="1" id="KW-0880">Kelch repeat</keyword>
<dbReference type="Pfam" id="PF24681">
    <property type="entry name" value="Kelch_KLHDC2_KLHL20_DRC7"/>
    <property type="match status" value="1"/>
</dbReference>
<evidence type="ECO:0000256" key="3">
    <source>
        <dbReference type="SAM" id="Phobius"/>
    </source>
</evidence>
<proteinExistence type="predicted"/>
<keyword evidence="2" id="KW-0677">Repeat</keyword>
<dbReference type="EMBL" id="CAJVPP010003448">
    <property type="protein sequence ID" value="CAG8629516.1"/>
    <property type="molecule type" value="Genomic_DNA"/>
</dbReference>
<dbReference type="AlphaFoldDB" id="A0A9N9GVH1"/>
<evidence type="ECO:0000256" key="1">
    <source>
        <dbReference type="ARBA" id="ARBA00022441"/>
    </source>
</evidence>
<keyword evidence="3" id="KW-0472">Membrane</keyword>
<keyword evidence="3" id="KW-1133">Transmembrane helix</keyword>
<dbReference type="Gene3D" id="2.120.10.80">
    <property type="entry name" value="Kelch-type beta propeller"/>
    <property type="match status" value="1"/>
</dbReference>
<evidence type="ECO:0000256" key="2">
    <source>
        <dbReference type="ARBA" id="ARBA00022737"/>
    </source>
</evidence>
<evidence type="ECO:0000313" key="5">
    <source>
        <dbReference type="Proteomes" id="UP000789375"/>
    </source>
</evidence>
<dbReference type="SUPFAM" id="SSF117281">
    <property type="entry name" value="Kelch motif"/>
    <property type="match status" value="1"/>
</dbReference>
<evidence type="ECO:0000313" key="4">
    <source>
        <dbReference type="EMBL" id="CAG8629516.1"/>
    </source>
</evidence>
<reference evidence="4" key="1">
    <citation type="submission" date="2021-06" db="EMBL/GenBank/DDBJ databases">
        <authorList>
            <person name="Kallberg Y."/>
            <person name="Tangrot J."/>
            <person name="Rosling A."/>
        </authorList>
    </citation>
    <scope>NUCLEOTIDE SEQUENCE</scope>
    <source>
        <strain evidence="4">87-6 pot B 2015</strain>
    </source>
</reference>
<name>A0A9N9GVH1_FUNMO</name>
<dbReference type="PANTHER" id="PTHR46093:SF18">
    <property type="entry name" value="FIBRONECTIN TYPE-III DOMAIN-CONTAINING PROTEIN"/>
    <property type="match status" value="1"/>
</dbReference>
<dbReference type="Proteomes" id="UP000789375">
    <property type="component" value="Unassembled WGS sequence"/>
</dbReference>
<accession>A0A9N9GVH1</accession>
<feature type="transmembrane region" description="Helical" evidence="3">
    <location>
        <begin position="121"/>
        <end position="142"/>
    </location>
</feature>
<keyword evidence="3" id="KW-0812">Transmembrane</keyword>
<keyword evidence="5" id="KW-1185">Reference proteome</keyword>